<keyword evidence="2" id="KW-1185">Reference proteome</keyword>
<accession>A0A8J9YFN1</accession>
<dbReference type="EMBL" id="OV170224">
    <property type="protein sequence ID" value="CAH0724845.1"/>
    <property type="molecule type" value="Genomic_DNA"/>
</dbReference>
<evidence type="ECO:0000313" key="2">
    <source>
        <dbReference type="Proteomes" id="UP000838878"/>
    </source>
</evidence>
<protein>
    <submittedName>
        <fullName evidence="1">Uncharacterized protein</fullName>
    </submittedName>
</protein>
<evidence type="ECO:0000313" key="1">
    <source>
        <dbReference type="EMBL" id="CAH0724845.1"/>
    </source>
</evidence>
<reference evidence="1" key="1">
    <citation type="submission" date="2021-12" db="EMBL/GenBank/DDBJ databases">
        <authorList>
            <person name="Martin H S."/>
        </authorList>
    </citation>
    <scope>NUCLEOTIDE SEQUENCE</scope>
</reference>
<dbReference type="AlphaFoldDB" id="A0A8J9YFN1"/>
<sequence length="130" mass="15525">MFDLRSIGRMHFKPTLIIIYPKSRTIFTQEHYRAALASTKVFNLKVDVLLGTVDLRSNKIMLTQIIQWQFLGLKKHIEDEKDMFNLIEAIARMESSAKWGLDLHFWRPDLLEKYHIIYTFITIHKHPVWI</sequence>
<dbReference type="Proteomes" id="UP000838878">
    <property type="component" value="Chromosome 4"/>
</dbReference>
<organism evidence="1 2">
    <name type="scientific">Brenthis ino</name>
    <name type="common">lesser marbled fritillary</name>
    <dbReference type="NCBI Taxonomy" id="405034"/>
    <lineage>
        <taxon>Eukaryota</taxon>
        <taxon>Metazoa</taxon>
        <taxon>Ecdysozoa</taxon>
        <taxon>Arthropoda</taxon>
        <taxon>Hexapoda</taxon>
        <taxon>Insecta</taxon>
        <taxon>Pterygota</taxon>
        <taxon>Neoptera</taxon>
        <taxon>Endopterygota</taxon>
        <taxon>Lepidoptera</taxon>
        <taxon>Glossata</taxon>
        <taxon>Ditrysia</taxon>
        <taxon>Papilionoidea</taxon>
        <taxon>Nymphalidae</taxon>
        <taxon>Heliconiinae</taxon>
        <taxon>Argynnini</taxon>
        <taxon>Brenthis</taxon>
    </lineage>
</organism>
<name>A0A8J9YFN1_9NEOP</name>
<gene>
    <name evidence="1" type="ORF">BINO364_LOCUS10499</name>
</gene>
<proteinExistence type="predicted"/>
<feature type="non-terminal residue" evidence="1">
    <location>
        <position position="130"/>
    </location>
</feature>